<dbReference type="HOGENOM" id="CLU_071003_2_2_10"/>
<feature type="chain" id="PRO_5003614289" description="Lipid/polyisoprenoid-binding YceI-like domain-containing protein" evidence="1">
    <location>
        <begin position="21"/>
        <end position="199"/>
    </location>
</feature>
<keyword evidence="1" id="KW-0732">Signal</keyword>
<feature type="signal peptide" evidence="1">
    <location>
        <begin position="1"/>
        <end position="20"/>
    </location>
</feature>
<organism evidence="3 4">
    <name type="scientific">Solitalea canadensis (strain ATCC 29591 / DSM 3403 / JCM 21819 / LMG 8368 / NBRC 15130 / NCIMB 12057 / USAM 9D)</name>
    <name type="common">Flexibacter canadensis</name>
    <dbReference type="NCBI Taxonomy" id="929556"/>
    <lineage>
        <taxon>Bacteria</taxon>
        <taxon>Pseudomonadati</taxon>
        <taxon>Bacteroidota</taxon>
        <taxon>Sphingobacteriia</taxon>
        <taxon>Sphingobacteriales</taxon>
        <taxon>Sphingobacteriaceae</taxon>
        <taxon>Solitalea</taxon>
    </lineage>
</organism>
<dbReference type="STRING" id="929556.Solca_4456"/>
<dbReference type="PANTHER" id="PTHR34406">
    <property type="entry name" value="PROTEIN YCEI"/>
    <property type="match status" value="1"/>
</dbReference>
<dbReference type="Proteomes" id="UP000007590">
    <property type="component" value="Chromosome"/>
</dbReference>
<dbReference type="PANTHER" id="PTHR34406:SF1">
    <property type="entry name" value="PROTEIN YCEI"/>
    <property type="match status" value="1"/>
</dbReference>
<protein>
    <recommendedName>
        <fullName evidence="2">Lipid/polyisoprenoid-binding YceI-like domain-containing protein</fullName>
    </recommendedName>
</protein>
<dbReference type="AlphaFoldDB" id="H8KNB3"/>
<keyword evidence="4" id="KW-1185">Reference proteome</keyword>
<dbReference type="eggNOG" id="COG2353">
    <property type="taxonomic scope" value="Bacteria"/>
</dbReference>
<dbReference type="Gene3D" id="2.40.128.110">
    <property type="entry name" value="Lipid/polyisoprenoid-binding, YceI-like"/>
    <property type="match status" value="1"/>
</dbReference>
<dbReference type="EMBL" id="CP003349">
    <property type="protein sequence ID" value="AFD09446.1"/>
    <property type="molecule type" value="Genomic_DNA"/>
</dbReference>
<dbReference type="InterPro" id="IPR007372">
    <property type="entry name" value="Lipid/polyisoprenoid-bd_YceI"/>
</dbReference>
<dbReference type="SUPFAM" id="SSF101874">
    <property type="entry name" value="YceI-like"/>
    <property type="match status" value="1"/>
</dbReference>
<dbReference type="KEGG" id="scn:Solca_4456"/>
<reference evidence="3" key="1">
    <citation type="submission" date="2012-02" db="EMBL/GenBank/DDBJ databases">
        <title>The complete genome of Solitalea canadensis DSM 3403.</title>
        <authorList>
            <consortium name="US DOE Joint Genome Institute (JGI-PGF)"/>
            <person name="Lucas S."/>
            <person name="Copeland A."/>
            <person name="Lapidus A."/>
            <person name="Glavina del Rio T."/>
            <person name="Dalin E."/>
            <person name="Tice H."/>
            <person name="Bruce D."/>
            <person name="Goodwin L."/>
            <person name="Pitluck S."/>
            <person name="Peters L."/>
            <person name="Ovchinnikova G."/>
            <person name="Lu M."/>
            <person name="Kyrpides N."/>
            <person name="Mavromatis K."/>
            <person name="Ivanova N."/>
            <person name="Brettin T."/>
            <person name="Detter J.C."/>
            <person name="Han C."/>
            <person name="Larimer F."/>
            <person name="Land M."/>
            <person name="Hauser L."/>
            <person name="Markowitz V."/>
            <person name="Cheng J.-F."/>
            <person name="Hugenholtz P."/>
            <person name="Woyke T."/>
            <person name="Wu D."/>
            <person name="Spring S."/>
            <person name="Schroeder M."/>
            <person name="Kopitz M."/>
            <person name="Brambilla E."/>
            <person name="Klenk H.-P."/>
            <person name="Eisen J.A."/>
        </authorList>
    </citation>
    <scope>NUCLEOTIDE SEQUENCE</scope>
    <source>
        <strain evidence="3">DSM 3403</strain>
    </source>
</reference>
<evidence type="ECO:0000313" key="4">
    <source>
        <dbReference type="Proteomes" id="UP000007590"/>
    </source>
</evidence>
<dbReference type="OrthoDB" id="951410at2"/>
<sequence>MKKLTTVLTLVAATVFFAFKGPETKAGESFKVDAAKSTIAWNGKKVSGEHSGAIKFANGTISFNGKSVTGGSLVVDMNSISCSDITNADYNAKLVGHLKADDFFGTEKFPTAKLDITGSKALGNDKYEVSANLTIKGITKPITFPATVKKVKNAVVGAADVTIDRTQFDIRYGSASFFNVGDKAINDTFTLKISLVAAK</sequence>
<name>H8KNB3_SOLCM</name>
<dbReference type="Pfam" id="PF04264">
    <property type="entry name" value="YceI"/>
    <property type="match status" value="1"/>
</dbReference>
<feature type="domain" description="Lipid/polyisoprenoid-binding YceI-like" evidence="2">
    <location>
        <begin position="29"/>
        <end position="198"/>
    </location>
</feature>
<evidence type="ECO:0000313" key="3">
    <source>
        <dbReference type="EMBL" id="AFD09446.1"/>
    </source>
</evidence>
<accession>H8KNB3</accession>
<dbReference type="InterPro" id="IPR036761">
    <property type="entry name" value="TTHA0802/YceI-like_sf"/>
</dbReference>
<dbReference type="RefSeq" id="WP_014682668.1">
    <property type="nucleotide sequence ID" value="NC_017770.1"/>
</dbReference>
<evidence type="ECO:0000259" key="2">
    <source>
        <dbReference type="SMART" id="SM00867"/>
    </source>
</evidence>
<evidence type="ECO:0000256" key="1">
    <source>
        <dbReference type="SAM" id="SignalP"/>
    </source>
</evidence>
<dbReference type="SMART" id="SM00867">
    <property type="entry name" value="YceI"/>
    <property type="match status" value="1"/>
</dbReference>
<proteinExistence type="predicted"/>
<gene>
    <name evidence="3" type="ordered locus">Solca_4456</name>
</gene>